<proteinExistence type="predicted"/>
<feature type="region of interest" description="Disordered" evidence="1">
    <location>
        <begin position="122"/>
        <end position="143"/>
    </location>
</feature>
<evidence type="ECO:0000256" key="1">
    <source>
        <dbReference type="SAM" id="MobiDB-lite"/>
    </source>
</evidence>
<gene>
    <name evidence="2" type="ORF">EV129_11353</name>
</gene>
<sequence length="196" mass="21190">MARKPKLTVVGGPGPAAAVPGHNGISEDQARALHLSNHVPAYERALKAKKEADAAFKNVCKVIKSEGGNVDDIKLTIKLRTPEGEKEFKELLDRQRRVAEWSNLPIGSQGWLLDEDRRPITERAGKDGEKAGLEGKDCAPPHAAGTEAYDAWVNGWHAGQAMLSSGFKKGPATEVLRDADKSAEKKVDEFDQAASE</sequence>
<dbReference type="Gene3D" id="1.10.10.620">
    <property type="entry name" value="ribosome modulation factor like domain"/>
    <property type="match status" value="1"/>
</dbReference>
<organism evidence="2 3">
    <name type="scientific">Rhizobium azibense</name>
    <dbReference type="NCBI Taxonomy" id="1136135"/>
    <lineage>
        <taxon>Bacteria</taxon>
        <taxon>Pseudomonadati</taxon>
        <taxon>Pseudomonadota</taxon>
        <taxon>Alphaproteobacteria</taxon>
        <taxon>Hyphomicrobiales</taxon>
        <taxon>Rhizobiaceae</taxon>
        <taxon>Rhizobium/Agrobacterium group</taxon>
        <taxon>Rhizobium</taxon>
    </lineage>
</organism>
<evidence type="ECO:0000313" key="2">
    <source>
        <dbReference type="EMBL" id="TCU34070.1"/>
    </source>
</evidence>
<evidence type="ECO:0000313" key="3">
    <source>
        <dbReference type="Proteomes" id="UP000295507"/>
    </source>
</evidence>
<feature type="compositionally biased region" description="Basic and acidic residues" evidence="1">
    <location>
        <begin position="122"/>
        <end position="139"/>
    </location>
</feature>
<dbReference type="EMBL" id="SMBK01000013">
    <property type="protein sequence ID" value="TCU34070.1"/>
    <property type="molecule type" value="Genomic_DNA"/>
</dbReference>
<comment type="caution">
    <text evidence="2">The sequence shown here is derived from an EMBL/GenBank/DDBJ whole genome shotgun (WGS) entry which is preliminary data.</text>
</comment>
<dbReference type="Proteomes" id="UP000295507">
    <property type="component" value="Unassembled WGS sequence"/>
</dbReference>
<dbReference type="AlphaFoldDB" id="A0A4R3REV4"/>
<dbReference type="InterPro" id="IPR023200">
    <property type="entry name" value="RMF_sf"/>
</dbReference>
<protein>
    <submittedName>
        <fullName evidence="2">Uncharacterized protein</fullName>
    </submittedName>
</protein>
<dbReference type="RefSeq" id="WP_132552842.1">
    <property type="nucleotide sequence ID" value="NZ_SMBK01000013.1"/>
</dbReference>
<accession>A0A4R3REV4</accession>
<reference evidence="2 3" key="1">
    <citation type="submission" date="2019-03" db="EMBL/GenBank/DDBJ databases">
        <title>Genomic Encyclopedia of Type Strains, Phase IV (KMG-V): Genome sequencing to study the core and pangenomes of soil and plant-associated prokaryotes.</title>
        <authorList>
            <person name="Whitman W."/>
        </authorList>
    </citation>
    <scope>NUCLEOTIDE SEQUENCE [LARGE SCALE GENOMIC DNA]</scope>
    <source>
        <strain evidence="2 3">IE4868</strain>
    </source>
</reference>
<name>A0A4R3REV4_9HYPH</name>